<evidence type="ECO:0000256" key="4">
    <source>
        <dbReference type="ARBA" id="ARBA00023125"/>
    </source>
</evidence>
<dbReference type="Pfam" id="PF14657">
    <property type="entry name" value="Arm-DNA-bind_4"/>
    <property type="match status" value="1"/>
</dbReference>
<dbReference type="CDD" id="cd01189">
    <property type="entry name" value="INT_ICEBs1_C_like"/>
    <property type="match status" value="1"/>
</dbReference>
<dbReference type="Pfam" id="PF14659">
    <property type="entry name" value="Phage_int_SAM_3"/>
    <property type="match status" value="1"/>
</dbReference>
<evidence type="ECO:0000313" key="8">
    <source>
        <dbReference type="Proteomes" id="UP000220752"/>
    </source>
</evidence>
<evidence type="ECO:0000256" key="1">
    <source>
        <dbReference type="ARBA" id="ARBA00003283"/>
    </source>
</evidence>
<evidence type="ECO:0000256" key="5">
    <source>
        <dbReference type="ARBA" id="ARBA00023172"/>
    </source>
</evidence>
<reference evidence="7 8" key="1">
    <citation type="journal article" date="2017" name="Front. Microbiol.">
        <title>New Insights into the Diversity of the Genus Faecalibacterium.</title>
        <authorList>
            <person name="Benevides L."/>
            <person name="Burman S."/>
            <person name="Martin R."/>
            <person name="Robert V."/>
            <person name="Thomas M."/>
            <person name="Miquel S."/>
            <person name="Chain F."/>
            <person name="Sokol H."/>
            <person name="Bermudez-Humaran L.G."/>
            <person name="Morrison M."/>
            <person name="Langella P."/>
            <person name="Azevedo V.A."/>
            <person name="Chatel J.M."/>
            <person name="Soares S."/>
        </authorList>
    </citation>
    <scope>NUCLEOTIDE SEQUENCE [LARGE SCALE GENOMIC DNA]</scope>
    <source>
        <strain evidence="8">CNCM I-4540</strain>
    </source>
</reference>
<dbReference type="InterPro" id="IPR028259">
    <property type="entry name" value="AP2-like_int_N"/>
</dbReference>
<keyword evidence="8" id="KW-1185">Reference proteome</keyword>
<comment type="caution">
    <text evidence="7">The sequence shown here is derived from an EMBL/GenBank/DDBJ whole genome shotgun (WGS) entry which is preliminary data.</text>
</comment>
<dbReference type="InterPro" id="IPR010998">
    <property type="entry name" value="Integrase_recombinase_N"/>
</dbReference>
<evidence type="ECO:0000313" key="7">
    <source>
        <dbReference type="EMBL" id="PDX57429.1"/>
    </source>
</evidence>
<evidence type="ECO:0000259" key="6">
    <source>
        <dbReference type="PROSITE" id="PS51898"/>
    </source>
</evidence>
<dbReference type="AlphaFoldDB" id="A0A2A6Z7T7"/>
<dbReference type="InterPro" id="IPR011010">
    <property type="entry name" value="DNA_brk_join_enz"/>
</dbReference>
<feature type="domain" description="Tyr recombinase" evidence="6">
    <location>
        <begin position="166"/>
        <end position="349"/>
    </location>
</feature>
<dbReference type="InterPro" id="IPR004107">
    <property type="entry name" value="Integrase_SAM-like_N"/>
</dbReference>
<keyword evidence="3" id="KW-0229">DNA integration</keyword>
<name>A0A2A6Z7T7_9FIRM</name>
<sequence>MPAYKNQKTGEWYCIFRVTDWTGKRKQIKKSCFARRADALAYEREYLAKSSLTTKMKFGSLVELYMADAKTRLRPTTYEMKQWIFETKILPYFKDQLVDEVSVSSIRAWQNHLIDARDKNGKPYSATYLKTINNQMSALFRFAGKYYGLKENPVSLAGSMGKSSAEEMQFWTLEEFQKFIAGMSDPTAYAAFNILFWTGMREGELLALTLADVDFERKGIFVRHSYARLNGEDVISDPKTRRSKRFITVPDFLLEIIREYAAKLYEYQPEERLFECTKYWLKEQLERCCQRTGVKVIRVHDIRHSHASLLINMGTDALLVQQRLGHEKISTTLGTYAHLYPDRTNNVADRLEALASPEEKKP</sequence>
<dbReference type="GO" id="GO:0015074">
    <property type="term" value="P:DNA integration"/>
    <property type="evidence" value="ECO:0007669"/>
    <property type="project" value="UniProtKB-KW"/>
</dbReference>
<keyword evidence="5" id="KW-0233">DNA recombination</keyword>
<dbReference type="Gene3D" id="1.10.150.130">
    <property type="match status" value="1"/>
</dbReference>
<comment type="similarity">
    <text evidence="2">Belongs to the 'phage' integrase family.</text>
</comment>
<dbReference type="InterPro" id="IPR002104">
    <property type="entry name" value="Integrase_catalytic"/>
</dbReference>
<comment type="function">
    <text evidence="1">Site-specific tyrosine recombinase, which acts by catalyzing the cutting and rejoining of the recombining DNA molecules.</text>
</comment>
<dbReference type="InterPro" id="IPR050090">
    <property type="entry name" value="Tyrosine_recombinase_XerCD"/>
</dbReference>
<proteinExistence type="inferred from homology"/>
<dbReference type="Pfam" id="PF00589">
    <property type="entry name" value="Phage_integrase"/>
    <property type="match status" value="1"/>
</dbReference>
<dbReference type="InterPro" id="IPR013762">
    <property type="entry name" value="Integrase-like_cat_sf"/>
</dbReference>
<dbReference type="GO" id="GO:0006310">
    <property type="term" value="P:DNA recombination"/>
    <property type="evidence" value="ECO:0007669"/>
    <property type="project" value="UniProtKB-KW"/>
</dbReference>
<dbReference type="EMBL" id="NMTQ01000037">
    <property type="protein sequence ID" value="PDX57429.1"/>
    <property type="molecule type" value="Genomic_DNA"/>
</dbReference>
<evidence type="ECO:0000256" key="3">
    <source>
        <dbReference type="ARBA" id="ARBA00022908"/>
    </source>
</evidence>
<dbReference type="GO" id="GO:0003677">
    <property type="term" value="F:DNA binding"/>
    <property type="evidence" value="ECO:0007669"/>
    <property type="project" value="UniProtKB-KW"/>
</dbReference>
<dbReference type="SUPFAM" id="SSF56349">
    <property type="entry name" value="DNA breaking-rejoining enzymes"/>
    <property type="match status" value="1"/>
</dbReference>
<keyword evidence="4" id="KW-0238">DNA-binding</keyword>
<protein>
    <submittedName>
        <fullName evidence="7">Site-specific integrase</fullName>
    </submittedName>
</protein>
<gene>
    <name evidence="7" type="ORF">CGS46_12970</name>
</gene>
<dbReference type="PROSITE" id="PS51898">
    <property type="entry name" value="TYR_RECOMBINASE"/>
    <property type="match status" value="1"/>
</dbReference>
<dbReference type="PANTHER" id="PTHR30349:SF64">
    <property type="entry name" value="PROPHAGE INTEGRASE INTD-RELATED"/>
    <property type="match status" value="1"/>
</dbReference>
<evidence type="ECO:0000256" key="2">
    <source>
        <dbReference type="ARBA" id="ARBA00008857"/>
    </source>
</evidence>
<dbReference type="Gene3D" id="1.10.443.10">
    <property type="entry name" value="Intergrase catalytic core"/>
    <property type="match status" value="1"/>
</dbReference>
<dbReference type="PANTHER" id="PTHR30349">
    <property type="entry name" value="PHAGE INTEGRASE-RELATED"/>
    <property type="match status" value="1"/>
</dbReference>
<accession>A0A2A6Z7T7</accession>
<dbReference type="Proteomes" id="UP000220752">
    <property type="component" value="Unassembled WGS sequence"/>
</dbReference>
<organism evidence="7 8">
    <name type="scientific">Faecalibacterium langellae</name>
    <dbReference type="NCBI Taxonomy" id="3435293"/>
    <lineage>
        <taxon>Bacteria</taxon>
        <taxon>Bacillati</taxon>
        <taxon>Bacillota</taxon>
        <taxon>Clostridia</taxon>
        <taxon>Eubacteriales</taxon>
        <taxon>Oscillospiraceae</taxon>
        <taxon>Faecalibacterium</taxon>
    </lineage>
</organism>